<evidence type="ECO:0000313" key="1">
    <source>
        <dbReference type="EMBL" id="KJH72458.1"/>
    </source>
</evidence>
<comment type="caution">
    <text evidence="1">The sequence shown here is derived from an EMBL/GenBank/DDBJ whole genome shotgun (WGS) entry which is preliminary data.</text>
</comment>
<keyword evidence="2" id="KW-1185">Reference proteome</keyword>
<sequence>MTPAGRRRGISSQILCIRYNQDTIKPVLSVQKEFNLGSGIIRGSSASDRLSLDRFIDCKGKELFGADLRTGTISVWEHQIRYLLNKQSSNDKIISIITNGNLTQNSYFVAWFKQDGLLIRLKDEPIATQTYDCVVIDKDNKASIEQVRFQNQDIQSETGWQAIYANTNKLLSPAVQFLFSGQRVVKNGQAISHQELATQIISGCYADLRHVFRFAAVPITSYWLDLGLEQFYSNRKINVDTVMKALRYEPISVRWRNYCDDVYIVKKALADKGYQESNNGVSGTYYLTTNSVNIVFLEAIYCHNILGIDKQGNLCSMYITGWSNNVGTTLAGLSQLAANVFQDAILLNNGGDVFYLTNYDQKEQIIPYSKLSEPRWTIVESCEQRYYIRSVLLMTCDRSLNEQDIQVLKPNFDLNIV</sequence>
<evidence type="ECO:0000313" key="2">
    <source>
        <dbReference type="Proteomes" id="UP000032452"/>
    </source>
</evidence>
<protein>
    <submittedName>
        <fullName evidence="1">Uncharacterized protein</fullName>
    </submittedName>
</protein>
<gene>
    <name evidence="1" type="ORF">UH38_06740</name>
</gene>
<name>A0A0D8ZUK9_9CYAN</name>
<organism evidence="1 2">
    <name type="scientific">Aliterella atlantica CENA595</name>
    <dbReference type="NCBI Taxonomy" id="1618023"/>
    <lineage>
        <taxon>Bacteria</taxon>
        <taxon>Bacillati</taxon>
        <taxon>Cyanobacteriota</taxon>
        <taxon>Cyanophyceae</taxon>
        <taxon>Chroococcidiopsidales</taxon>
        <taxon>Aliterellaceae</taxon>
        <taxon>Aliterella</taxon>
    </lineage>
</organism>
<dbReference type="AlphaFoldDB" id="A0A0D8ZUK9"/>
<accession>A0A0D8ZUK9</accession>
<dbReference type="Proteomes" id="UP000032452">
    <property type="component" value="Unassembled WGS sequence"/>
</dbReference>
<reference evidence="1 2" key="1">
    <citation type="submission" date="2015-02" db="EMBL/GenBank/DDBJ databases">
        <title>Draft genome of a novel marine cyanobacterium (Chroococcales) isolated from South Atlantic Ocean.</title>
        <authorList>
            <person name="Rigonato J."/>
            <person name="Alvarenga D.O."/>
            <person name="Branco L.H."/>
            <person name="Varani A.M."/>
            <person name="Brandini F.P."/>
            <person name="Fiore M.F."/>
        </authorList>
    </citation>
    <scope>NUCLEOTIDE SEQUENCE [LARGE SCALE GENOMIC DNA]</scope>
    <source>
        <strain evidence="1 2">CENA595</strain>
    </source>
</reference>
<proteinExistence type="predicted"/>
<dbReference type="EMBL" id="JYON01000005">
    <property type="protein sequence ID" value="KJH72458.1"/>
    <property type="molecule type" value="Genomic_DNA"/>
</dbReference>